<accession>A0A218UEC6</accession>
<sequence length="190" mass="19767">MRRATGCPLSQICIPPPAVLVRSFPVRSSPEPRGAAGSFPCLPCPGSGCCYPGTTTYVDLGGLAVAQAAGRANRGLVAAVRAPACCQGLAGCTTTCRNPCCCCRVTESSTRSQECCQEVTKCANTCQDPCCQEVTKCATTCVDPCCKEVTKCVTTCQDPCCKEVTKCATTCVDPCCQEVTKCVTTCVDPC</sequence>
<name>A0A218UEC6_9PASE</name>
<reference evidence="1 2" key="1">
    <citation type="submission" date="2017-05" db="EMBL/GenBank/DDBJ databases">
        <title>Genome of assembly of the Bengalese finch, Lonchura striata domestica.</title>
        <authorList>
            <person name="Colquitt B.M."/>
            <person name="Brainard M.S."/>
        </authorList>
    </citation>
    <scope>NUCLEOTIDE SEQUENCE [LARGE SCALE GENOMIC DNA]</scope>
    <source>
        <strain evidence="1">White83orange57</strain>
    </source>
</reference>
<gene>
    <name evidence="1" type="ORF">RLOC_00002908</name>
</gene>
<keyword evidence="2" id="KW-1185">Reference proteome</keyword>
<dbReference type="AlphaFoldDB" id="A0A218UEC6"/>
<evidence type="ECO:0000313" key="1">
    <source>
        <dbReference type="EMBL" id="OWK51941.1"/>
    </source>
</evidence>
<dbReference type="Proteomes" id="UP000197619">
    <property type="component" value="Unassembled WGS sequence"/>
</dbReference>
<organism evidence="1 2">
    <name type="scientific">Lonchura striata</name>
    <name type="common">white-rumped munia</name>
    <dbReference type="NCBI Taxonomy" id="40157"/>
    <lineage>
        <taxon>Eukaryota</taxon>
        <taxon>Metazoa</taxon>
        <taxon>Chordata</taxon>
        <taxon>Craniata</taxon>
        <taxon>Vertebrata</taxon>
        <taxon>Euteleostomi</taxon>
        <taxon>Archelosauria</taxon>
        <taxon>Archosauria</taxon>
        <taxon>Dinosauria</taxon>
        <taxon>Saurischia</taxon>
        <taxon>Theropoda</taxon>
        <taxon>Coelurosauria</taxon>
        <taxon>Aves</taxon>
        <taxon>Neognathae</taxon>
        <taxon>Neoaves</taxon>
        <taxon>Telluraves</taxon>
        <taxon>Australaves</taxon>
        <taxon>Passeriformes</taxon>
        <taxon>Passeroidea</taxon>
        <taxon>Estrildidae</taxon>
        <taxon>Estrildinae</taxon>
        <taxon>Lonchura</taxon>
    </lineage>
</organism>
<protein>
    <submittedName>
        <fullName evidence="1">Uncharacterized protein</fullName>
    </submittedName>
</protein>
<dbReference type="EMBL" id="MUZQ01000384">
    <property type="protein sequence ID" value="OWK51941.1"/>
    <property type="molecule type" value="Genomic_DNA"/>
</dbReference>
<comment type="caution">
    <text evidence="1">The sequence shown here is derived from an EMBL/GenBank/DDBJ whole genome shotgun (WGS) entry which is preliminary data.</text>
</comment>
<evidence type="ECO:0000313" key="2">
    <source>
        <dbReference type="Proteomes" id="UP000197619"/>
    </source>
</evidence>
<proteinExistence type="predicted"/>